<dbReference type="PANTHER" id="PTHR11390:SF21">
    <property type="entry name" value="DNA TOPOISOMERASE 3-ALPHA"/>
    <property type="match status" value="1"/>
</dbReference>
<dbReference type="Gene3D" id="2.70.20.10">
    <property type="entry name" value="Topoisomerase I, domain 3"/>
    <property type="match status" value="1"/>
</dbReference>
<dbReference type="FunFam" id="3.40.50.140:FF:000005">
    <property type="entry name" value="DNA topoisomerase"/>
    <property type="match status" value="1"/>
</dbReference>
<evidence type="ECO:0000256" key="7">
    <source>
        <dbReference type="RuleBase" id="RU362092"/>
    </source>
</evidence>
<keyword evidence="4 7" id="KW-0799">Topoisomerase</keyword>
<dbReference type="CDD" id="cd03362">
    <property type="entry name" value="TOPRIM_TopoIA_TopoIII"/>
    <property type="match status" value="1"/>
</dbReference>
<dbReference type="SUPFAM" id="SSF56712">
    <property type="entry name" value="Prokaryotic type I DNA topoisomerase"/>
    <property type="match status" value="1"/>
</dbReference>
<dbReference type="InterPro" id="IPR013497">
    <property type="entry name" value="Topo_IA_cen"/>
</dbReference>
<protein>
    <recommendedName>
        <fullName evidence="3 7">DNA topoisomerase</fullName>
        <ecNumber evidence="3 7">5.6.2.1</ecNumber>
    </recommendedName>
</protein>
<comment type="caution">
    <text evidence="10">The sequence shown here is derived from an EMBL/GenBank/DDBJ whole genome shotgun (WGS) entry which is preliminary data.</text>
</comment>
<gene>
    <name evidence="10" type="ORF">PBRASI_LOCUS909</name>
</gene>
<dbReference type="EMBL" id="CAJVPI010000052">
    <property type="protein sequence ID" value="CAG8467570.1"/>
    <property type="molecule type" value="Genomic_DNA"/>
</dbReference>
<evidence type="ECO:0000313" key="10">
    <source>
        <dbReference type="EMBL" id="CAG8467570.1"/>
    </source>
</evidence>
<dbReference type="InterPro" id="IPR003602">
    <property type="entry name" value="Topo_IA_DNA-bd_dom"/>
</dbReference>
<dbReference type="GO" id="GO:0006310">
    <property type="term" value="P:DNA recombination"/>
    <property type="evidence" value="ECO:0007669"/>
    <property type="project" value="TreeGrafter"/>
</dbReference>
<keyword evidence="6 7" id="KW-0413">Isomerase</keyword>
<dbReference type="Pfam" id="PF01131">
    <property type="entry name" value="Topoisom_bac"/>
    <property type="match status" value="1"/>
</dbReference>
<dbReference type="Gene3D" id="3.40.50.140">
    <property type="match status" value="1"/>
</dbReference>
<dbReference type="GO" id="GO:0006281">
    <property type="term" value="P:DNA repair"/>
    <property type="evidence" value="ECO:0007669"/>
    <property type="project" value="TreeGrafter"/>
</dbReference>
<evidence type="ECO:0000256" key="3">
    <source>
        <dbReference type="ARBA" id="ARBA00012891"/>
    </source>
</evidence>
<feature type="domain" description="Toprim" evidence="8">
    <location>
        <begin position="2"/>
        <end position="147"/>
    </location>
</feature>
<dbReference type="EC" id="5.6.2.1" evidence="3 7"/>
<dbReference type="InterPro" id="IPR013825">
    <property type="entry name" value="Topo_IA_cen_sub2"/>
</dbReference>
<dbReference type="PRINTS" id="PR00417">
    <property type="entry name" value="PRTPISMRASEI"/>
</dbReference>
<evidence type="ECO:0000259" key="8">
    <source>
        <dbReference type="PROSITE" id="PS50880"/>
    </source>
</evidence>
<dbReference type="FunFam" id="1.10.290.10:FF:000001">
    <property type="entry name" value="DNA topoisomerase"/>
    <property type="match status" value="1"/>
</dbReference>
<dbReference type="InterPro" id="IPR034144">
    <property type="entry name" value="TOPRIM_TopoIII"/>
</dbReference>
<accession>A0A9N8W0H2</accession>
<dbReference type="InterPro" id="IPR023405">
    <property type="entry name" value="Topo_IA_core_domain"/>
</dbReference>
<feature type="domain" description="Topo IA-type catalytic" evidence="9">
    <location>
        <begin position="165"/>
        <end position="589"/>
    </location>
</feature>
<dbReference type="OrthoDB" id="430051at2759"/>
<comment type="catalytic activity">
    <reaction evidence="1 7">
        <text>ATP-independent breakage of single-stranded DNA, followed by passage and rejoining.</text>
        <dbReference type="EC" id="5.6.2.1"/>
    </reaction>
</comment>
<dbReference type="Proteomes" id="UP000789739">
    <property type="component" value="Unassembled WGS sequence"/>
</dbReference>
<dbReference type="GO" id="GO:0006265">
    <property type="term" value="P:DNA topological change"/>
    <property type="evidence" value="ECO:0007669"/>
    <property type="project" value="InterPro"/>
</dbReference>
<dbReference type="PROSITE" id="PS50880">
    <property type="entry name" value="TOPRIM"/>
    <property type="match status" value="1"/>
</dbReference>
<dbReference type="InterPro" id="IPR013824">
    <property type="entry name" value="Topo_IA_cen_sub1"/>
</dbReference>
<dbReference type="GO" id="GO:0003677">
    <property type="term" value="F:DNA binding"/>
    <property type="evidence" value="ECO:0007669"/>
    <property type="project" value="UniProtKB-KW"/>
</dbReference>
<sequence>MKVLCVAEKPSVAKSIAQILSGGRISSRNTKDKYIKNYDFLCKDAENREVRVTMTSVKGHLMAIDFPEQYQAWGKCSPLCLFEAPIIKSVMKGMEPIRDNIASEAAKSDKLIIWTDCDREGENIGAEIVNVCRQANYRIQVLRARFSSISNQPIIQAWRSPVQLDVRQAAAVDARSELDLRIGAAFTRFQTLGFKRLIQGQQKQIISYGSCQFPTLGFVVDQYLKAENFITETFWKISVTLERDGSKVEFWWARGHLFDQLACLVLYEQCVEHPIATVIKVQLKETKKWRPYPLTTVELQKAGTRFLRMSSQKIMTVAEALYNKGFISYPRTETNEFPPSMDLKSLIAAQETSTVWGDYARKLNNGAFRTPRKGNQNDQAHPPIHPTKNVTNLTGDEKTVYEYIVRRFLACCSDDAKGNETHVEINIADENFSTTGLVILERNYLEIYPYDKWSDSYLPLFRQGEKFLPTSCEMKEGATSPPELLTEAELISLMDANGIGTDATIHEHIAKILDRQYAMKQPKGSKVYIAPSNLGVALVEGYDRIGFEMSLSKPYLRREMEASLKLVCEGRKERIEVVKESIEMYRAMFIKTGENVGLLVQSLTKYLNLSAFAFDEEEFHLMMDGSRR</sequence>
<dbReference type="GO" id="GO:0005634">
    <property type="term" value="C:nucleus"/>
    <property type="evidence" value="ECO:0007669"/>
    <property type="project" value="TreeGrafter"/>
</dbReference>
<comment type="similarity">
    <text evidence="2 7">Belongs to the type IA topoisomerase family.</text>
</comment>
<dbReference type="PROSITE" id="PS52039">
    <property type="entry name" value="TOPO_IA_2"/>
    <property type="match status" value="1"/>
</dbReference>
<name>A0A9N8W0H2_9GLOM</name>
<evidence type="ECO:0000313" key="11">
    <source>
        <dbReference type="Proteomes" id="UP000789739"/>
    </source>
</evidence>
<proteinExistence type="inferred from homology"/>
<dbReference type="Gene3D" id="1.10.460.10">
    <property type="entry name" value="Topoisomerase I, domain 2"/>
    <property type="match status" value="1"/>
</dbReference>
<dbReference type="InterPro" id="IPR003601">
    <property type="entry name" value="Topo_IA_2"/>
</dbReference>
<dbReference type="InterPro" id="IPR000380">
    <property type="entry name" value="Topo_IA"/>
</dbReference>
<evidence type="ECO:0000256" key="6">
    <source>
        <dbReference type="ARBA" id="ARBA00023235"/>
    </source>
</evidence>
<dbReference type="SMART" id="SM00436">
    <property type="entry name" value="TOP1Bc"/>
    <property type="match status" value="1"/>
</dbReference>
<dbReference type="InterPro" id="IPR006171">
    <property type="entry name" value="TOPRIM_dom"/>
</dbReference>
<keyword evidence="5 7" id="KW-0238">DNA-binding</keyword>
<dbReference type="GO" id="GO:0031422">
    <property type="term" value="C:RecQ family helicase-topoisomerase III complex"/>
    <property type="evidence" value="ECO:0007669"/>
    <property type="project" value="TreeGrafter"/>
</dbReference>
<dbReference type="InterPro" id="IPR013826">
    <property type="entry name" value="Topo_IA_cen_sub3"/>
</dbReference>
<reference evidence="10" key="1">
    <citation type="submission" date="2021-06" db="EMBL/GenBank/DDBJ databases">
        <authorList>
            <person name="Kallberg Y."/>
            <person name="Tangrot J."/>
            <person name="Rosling A."/>
        </authorList>
    </citation>
    <scope>NUCLEOTIDE SEQUENCE</scope>
    <source>
        <strain evidence="10">BR232B</strain>
    </source>
</reference>
<dbReference type="Gene3D" id="1.10.290.10">
    <property type="entry name" value="Topoisomerase I, domain 4"/>
    <property type="match status" value="1"/>
</dbReference>
<keyword evidence="11" id="KW-1185">Reference proteome</keyword>
<evidence type="ECO:0000256" key="1">
    <source>
        <dbReference type="ARBA" id="ARBA00000213"/>
    </source>
</evidence>
<evidence type="ECO:0000256" key="4">
    <source>
        <dbReference type="ARBA" id="ARBA00023029"/>
    </source>
</evidence>
<dbReference type="CDD" id="cd00186">
    <property type="entry name" value="TOP1Ac"/>
    <property type="match status" value="1"/>
</dbReference>
<evidence type="ECO:0000256" key="5">
    <source>
        <dbReference type="ARBA" id="ARBA00023125"/>
    </source>
</evidence>
<dbReference type="GO" id="GO:0003917">
    <property type="term" value="F:DNA topoisomerase type I (single strand cut, ATP-independent) activity"/>
    <property type="evidence" value="ECO:0007669"/>
    <property type="project" value="UniProtKB-EC"/>
</dbReference>
<dbReference type="SMART" id="SM00437">
    <property type="entry name" value="TOP1Ac"/>
    <property type="match status" value="1"/>
</dbReference>
<dbReference type="SMART" id="SM00493">
    <property type="entry name" value="TOPRIM"/>
    <property type="match status" value="1"/>
</dbReference>
<dbReference type="PANTHER" id="PTHR11390">
    <property type="entry name" value="PROKARYOTIC DNA TOPOISOMERASE"/>
    <property type="match status" value="1"/>
</dbReference>
<comment type="function">
    <text evidence="7">Introduces a single-strand break via transesterification at a target site in duplex DNA. Releases the supercoiling and torsional tension of DNA introduced during the DNA replication and transcription by transiently cleaving and rejoining one strand of the DNA duplex. The scissile phosphodiester is attacked by the catalytic tyrosine of the enzyme, resulting in the formation of a DNA-(5'-phosphotyrosyl)-enzyme intermediate and the expulsion of a 3'-OH DNA strand.</text>
</comment>
<dbReference type="AlphaFoldDB" id="A0A9N8W0H2"/>
<evidence type="ECO:0000256" key="2">
    <source>
        <dbReference type="ARBA" id="ARBA00009446"/>
    </source>
</evidence>
<evidence type="ECO:0000259" key="9">
    <source>
        <dbReference type="PROSITE" id="PS52039"/>
    </source>
</evidence>
<dbReference type="Pfam" id="PF01751">
    <property type="entry name" value="Toprim"/>
    <property type="match status" value="1"/>
</dbReference>
<organism evidence="10 11">
    <name type="scientific">Paraglomus brasilianum</name>
    <dbReference type="NCBI Taxonomy" id="144538"/>
    <lineage>
        <taxon>Eukaryota</taxon>
        <taxon>Fungi</taxon>
        <taxon>Fungi incertae sedis</taxon>
        <taxon>Mucoromycota</taxon>
        <taxon>Glomeromycotina</taxon>
        <taxon>Glomeromycetes</taxon>
        <taxon>Paraglomerales</taxon>
        <taxon>Paraglomeraceae</taxon>
        <taxon>Paraglomus</taxon>
    </lineage>
</organism>